<dbReference type="GO" id="GO:0034038">
    <property type="term" value="F:deoxyhypusine synthase activity"/>
    <property type="evidence" value="ECO:0007669"/>
    <property type="project" value="UniProtKB-EC"/>
</dbReference>
<dbReference type="InterPro" id="IPR029035">
    <property type="entry name" value="DHS-like_NAD/FAD-binding_dom"/>
</dbReference>
<evidence type="ECO:0000256" key="1">
    <source>
        <dbReference type="ARBA" id="ARBA00000952"/>
    </source>
</evidence>
<dbReference type="PANTHER" id="PTHR11703">
    <property type="entry name" value="DEOXYHYPUSINE SYNTHASE"/>
    <property type="match status" value="1"/>
</dbReference>
<evidence type="ECO:0000256" key="8">
    <source>
        <dbReference type="ARBA" id="ARBA00056884"/>
    </source>
</evidence>
<dbReference type="EC" id="2.5.1.46" evidence="4"/>
<evidence type="ECO:0000256" key="5">
    <source>
        <dbReference type="ARBA" id="ARBA00020607"/>
    </source>
</evidence>
<evidence type="ECO:0000256" key="4">
    <source>
        <dbReference type="ARBA" id="ARBA00012683"/>
    </source>
</evidence>
<dbReference type="GO" id="GO:0005737">
    <property type="term" value="C:cytoplasm"/>
    <property type="evidence" value="ECO:0007669"/>
    <property type="project" value="TreeGrafter"/>
</dbReference>
<keyword evidence="7" id="KW-0386">Hypusine biosynthesis</keyword>
<reference evidence="10" key="1">
    <citation type="submission" date="2017-02" db="UniProtKB">
        <authorList>
            <consortium name="WormBaseParasite"/>
        </authorList>
    </citation>
    <scope>IDENTIFICATION</scope>
</reference>
<dbReference type="PANTHER" id="PTHR11703:SF0">
    <property type="entry name" value="DEOXYHYPUSINE SYNTHASE"/>
    <property type="match status" value="1"/>
</dbReference>
<organism evidence="9 10">
    <name type="scientific">Ascaris lumbricoides</name>
    <name type="common">Giant roundworm</name>
    <dbReference type="NCBI Taxonomy" id="6252"/>
    <lineage>
        <taxon>Eukaryota</taxon>
        <taxon>Metazoa</taxon>
        <taxon>Ecdysozoa</taxon>
        <taxon>Nematoda</taxon>
        <taxon>Chromadorea</taxon>
        <taxon>Rhabditida</taxon>
        <taxon>Spirurina</taxon>
        <taxon>Ascaridomorpha</taxon>
        <taxon>Ascaridoidea</taxon>
        <taxon>Ascarididae</taxon>
        <taxon>Ascaris</taxon>
    </lineage>
</organism>
<evidence type="ECO:0000313" key="9">
    <source>
        <dbReference type="Proteomes" id="UP000036681"/>
    </source>
</evidence>
<keyword evidence="9" id="KW-1185">Reference proteome</keyword>
<name>A0A0M3IQZ6_ASCLU</name>
<proteinExistence type="inferred from homology"/>
<evidence type="ECO:0000256" key="2">
    <source>
        <dbReference type="ARBA" id="ARBA00005041"/>
    </source>
</evidence>
<dbReference type="FunFam" id="3.40.910.10:FF:000010">
    <property type="entry name" value="Deoxyhypusine synthase"/>
    <property type="match status" value="2"/>
</dbReference>
<dbReference type="WBParaSite" id="ALUE_0002117401-mRNA-1">
    <property type="protein sequence ID" value="ALUE_0002117401-mRNA-1"/>
    <property type="gene ID" value="ALUE_0002117401"/>
</dbReference>
<dbReference type="Pfam" id="PF01916">
    <property type="entry name" value="DS"/>
    <property type="match status" value="1"/>
</dbReference>
<comment type="function">
    <text evidence="8">Catalyzes the NAD-dependent oxidative cleavage of spermidine and the subsequent transfer of the butylamine moiety of spermidine to the epsilon-amino group of a critical lysine residue of the eIF-5A precursor protein to form the intermediate deoxyhypusine residue. This is the first step of the post-translational modification of that lysine into an unusual amino acid residue named hypusine. Hypusination is unique to mature eIF-5A factor and is essential for its function.</text>
</comment>
<sequence>MSVAKSDLDIAQDAVLRESVSMPADAPQICGYDFNKGIDFAALMDSYLTTGFQATNLAKAIQIINDMLTAREENVTGDETLPYPPGKKKTACTIFFGFTSNMITCGLREAIRYVVEHNLVDCLVTSAGGVEEDLIKCLAPSYLGSFEMRGAELRRDGLNRAGNVLIPNNNYCLFEDWIMPILDKCEEEQNAGLIQWTPSKLIAELGEQINDHSSICYWAKRNNIPIFCPAITDGSLGDMLYFHSVRRGGIKLDVVEQINDHSSICYWAKRNNIPIFCPAITDGSLGDMLYFHSVRHGGIKLDVVEDVRHINTMAVKSIRSGAIILGGGVVKHHINNANLMRNGSDFTVYINTGQEFNGSDSGARPDEAVSWGKIKANAEAVKVFADASLVFPLVVARTFAKHVADNKNKQHTDIRDDK</sequence>
<dbReference type="InterPro" id="IPR036982">
    <property type="entry name" value="Deoxyhypusine_synthase_sf"/>
</dbReference>
<evidence type="ECO:0000256" key="3">
    <source>
        <dbReference type="ARBA" id="ARBA00009892"/>
    </source>
</evidence>
<accession>A0A0M3IQZ6</accession>
<evidence type="ECO:0000313" key="10">
    <source>
        <dbReference type="WBParaSite" id="ALUE_0002117401-mRNA-1"/>
    </source>
</evidence>
<evidence type="ECO:0000256" key="6">
    <source>
        <dbReference type="ARBA" id="ARBA00023027"/>
    </source>
</evidence>
<comment type="similarity">
    <text evidence="3">Belongs to the deoxyhypusine synthase family.</text>
</comment>
<evidence type="ECO:0000256" key="7">
    <source>
        <dbReference type="ARBA" id="ARBA00023256"/>
    </source>
</evidence>
<dbReference type="Gene3D" id="3.40.910.10">
    <property type="entry name" value="Deoxyhypusine synthase"/>
    <property type="match status" value="2"/>
</dbReference>
<dbReference type="InterPro" id="IPR002773">
    <property type="entry name" value="Deoxyhypusine_synthase"/>
</dbReference>
<comment type="catalytic activity">
    <reaction evidence="1">
        <text>[eIF5A protein]-L-lysine + spermidine = [eIF5A protein]-deoxyhypusine + propane-1,3-diamine</text>
        <dbReference type="Rhea" id="RHEA:33299"/>
        <dbReference type="Rhea" id="RHEA-COMP:10143"/>
        <dbReference type="Rhea" id="RHEA-COMP:10144"/>
        <dbReference type="ChEBI" id="CHEBI:29969"/>
        <dbReference type="ChEBI" id="CHEBI:57484"/>
        <dbReference type="ChEBI" id="CHEBI:57834"/>
        <dbReference type="ChEBI" id="CHEBI:82657"/>
        <dbReference type="EC" id="2.5.1.46"/>
    </reaction>
</comment>
<keyword evidence="6" id="KW-0520">NAD</keyword>
<protein>
    <recommendedName>
        <fullName evidence="5">Deoxyhypusine synthase</fullName>
        <ecNumber evidence="4">2.5.1.46</ecNumber>
    </recommendedName>
</protein>
<dbReference type="Proteomes" id="UP000036681">
    <property type="component" value="Unplaced"/>
</dbReference>
<comment type="pathway">
    <text evidence="2">Protein modification; eIF5A hypusination.</text>
</comment>
<dbReference type="AlphaFoldDB" id="A0A0M3IQZ6"/>
<dbReference type="SUPFAM" id="SSF52467">
    <property type="entry name" value="DHS-like NAD/FAD-binding domain"/>
    <property type="match status" value="2"/>
</dbReference>